<keyword evidence="2" id="KW-1185">Reference proteome</keyword>
<proteinExistence type="predicted"/>
<reference evidence="1" key="1">
    <citation type="submission" date="2021-03" db="EMBL/GenBank/DDBJ databases">
        <authorList>
            <consortium name="DOE Joint Genome Institute"/>
            <person name="Ahrendt S."/>
            <person name="Looney B.P."/>
            <person name="Miyauchi S."/>
            <person name="Morin E."/>
            <person name="Drula E."/>
            <person name="Courty P.E."/>
            <person name="Chicoki N."/>
            <person name="Fauchery L."/>
            <person name="Kohler A."/>
            <person name="Kuo A."/>
            <person name="Labutti K."/>
            <person name="Pangilinan J."/>
            <person name="Lipzen A."/>
            <person name="Riley R."/>
            <person name="Andreopoulos W."/>
            <person name="He G."/>
            <person name="Johnson J."/>
            <person name="Barry K.W."/>
            <person name="Grigoriev I.V."/>
            <person name="Nagy L."/>
            <person name="Hibbett D."/>
            <person name="Henrissat B."/>
            <person name="Matheny P.B."/>
            <person name="Labbe J."/>
            <person name="Martin F."/>
        </authorList>
    </citation>
    <scope>NUCLEOTIDE SEQUENCE</scope>
    <source>
        <strain evidence="1">HHB10654</strain>
    </source>
</reference>
<accession>A0ACB8SE39</accession>
<protein>
    <submittedName>
        <fullName evidence="1">Uncharacterized protein</fullName>
    </submittedName>
</protein>
<evidence type="ECO:0000313" key="1">
    <source>
        <dbReference type="EMBL" id="KAI0054497.1"/>
    </source>
</evidence>
<sequence length="255" mass="28309">MTTFKVSLTGHLSAYTGRWAPRLNLDHNREESREGKLSGRTEKRGAAAADRGLGGVSSQIQIKTRAPRRWLQTNVMRTARVNEIQRMPLYEGTRRSGTSGRRAFRGAKEARNCCSGGWKPRYALRHLNRHVTSPAGNATLTLGGLEHGVTTKAPAQIDVHTVSSAWWQEYQSEGKLRQGRRIIFYQANLPVAGLMLLGATKAREDRIYCVLLTLQTSTHVLEYTEGSRMRKVLSQLGACTTSRNVLHAPVTNGLS</sequence>
<dbReference type="EMBL" id="MU277410">
    <property type="protein sequence ID" value="KAI0054497.1"/>
    <property type="molecule type" value="Genomic_DNA"/>
</dbReference>
<evidence type="ECO:0000313" key="2">
    <source>
        <dbReference type="Proteomes" id="UP000814140"/>
    </source>
</evidence>
<organism evidence="1 2">
    <name type="scientific">Artomyces pyxidatus</name>
    <dbReference type="NCBI Taxonomy" id="48021"/>
    <lineage>
        <taxon>Eukaryota</taxon>
        <taxon>Fungi</taxon>
        <taxon>Dikarya</taxon>
        <taxon>Basidiomycota</taxon>
        <taxon>Agaricomycotina</taxon>
        <taxon>Agaricomycetes</taxon>
        <taxon>Russulales</taxon>
        <taxon>Auriscalpiaceae</taxon>
        <taxon>Artomyces</taxon>
    </lineage>
</organism>
<gene>
    <name evidence="1" type="ORF">BV25DRAFT_1843619</name>
</gene>
<name>A0ACB8SE39_9AGAM</name>
<reference evidence="1" key="2">
    <citation type="journal article" date="2022" name="New Phytol.">
        <title>Evolutionary transition to the ectomycorrhizal habit in the genomes of a hyperdiverse lineage of mushroom-forming fungi.</title>
        <authorList>
            <person name="Looney B."/>
            <person name="Miyauchi S."/>
            <person name="Morin E."/>
            <person name="Drula E."/>
            <person name="Courty P.E."/>
            <person name="Kohler A."/>
            <person name="Kuo A."/>
            <person name="LaButti K."/>
            <person name="Pangilinan J."/>
            <person name="Lipzen A."/>
            <person name="Riley R."/>
            <person name="Andreopoulos W."/>
            <person name="He G."/>
            <person name="Johnson J."/>
            <person name="Nolan M."/>
            <person name="Tritt A."/>
            <person name="Barry K.W."/>
            <person name="Grigoriev I.V."/>
            <person name="Nagy L.G."/>
            <person name="Hibbett D."/>
            <person name="Henrissat B."/>
            <person name="Matheny P.B."/>
            <person name="Labbe J."/>
            <person name="Martin F.M."/>
        </authorList>
    </citation>
    <scope>NUCLEOTIDE SEQUENCE</scope>
    <source>
        <strain evidence="1">HHB10654</strain>
    </source>
</reference>
<comment type="caution">
    <text evidence="1">The sequence shown here is derived from an EMBL/GenBank/DDBJ whole genome shotgun (WGS) entry which is preliminary data.</text>
</comment>
<dbReference type="Proteomes" id="UP000814140">
    <property type="component" value="Unassembled WGS sequence"/>
</dbReference>